<dbReference type="Proteomes" id="UP000278746">
    <property type="component" value="Unassembled WGS sequence"/>
</dbReference>
<gene>
    <name evidence="1" type="ORF">EBO34_04975</name>
</gene>
<dbReference type="AlphaFoldDB" id="A0A3M7TVL2"/>
<dbReference type="EMBL" id="RHIB01000001">
    <property type="protein sequence ID" value="RNA69301.1"/>
    <property type="molecule type" value="Genomic_DNA"/>
</dbReference>
<proteinExistence type="predicted"/>
<dbReference type="InterPro" id="IPR021848">
    <property type="entry name" value="HODM_asu-like"/>
</dbReference>
<name>A0A3M7TVL2_9BACI</name>
<comment type="caution">
    <text evidence="1">The sequence shown here is derived from an EMBL/GenBank/DDBJ whole genome shotgun (WGS) entry which is preliminary data.</text>
</comment>
<accession>A0A3M7TVL2</accession>
<evidence type="ECO:0000313" key="2">
    <source>
        <dbReference type="Proteomes" id="UP000278746"/>
    </source>
</evidence>
<protein>
    <submittedName>
        <fullName evidence="1">DUF3445 domain-containing protein</fullName>
    </submittedName>
</protein>
<dbReference type="OrthoDB" id="5242510at2"/>
<evidence type="ECO:0000313" key="1">
    <source>
        <dbReference type="EMBL" id="RNA69301.1"/>
    </source>
</evidence>
<organism evidence="1 2">
    <name type="scientific">Alteribacter keqinensis</name>
    <dbReference type="NCBI Taxonomy" id="2483800"/>
    <lineage>
        <taxon>Bacteria</taxon>
        <taxon>Bacillati</taxon>
        <taxon>Bacillota</taxon>
        <taxon>Bacilli</taxon>
        <taxon>Bacillales</taxon>
        <taxon>Bacillaceae</taxon>
        <taxon>Alteribacter</taxon>
    </lineage>
</organism>
<keyword evidence="2" id="KW-1185">Reference proteome</keyword>
<sequence>MRLPEGVIKMNSFPYPFKEGQTDYGYANNAVPMINKSAVEITSNYQEEITIKRRLLDRHRDRCFSAFPYTYEAQWEAALYLTEQLSAFYPQHFSIMEKGKKRTLINKMSEEEVHLLYKETDEPLNTIGKHVQEDLILMFQREGQLFLDAGQLCFPSNWSLVFNKGMAFKDIHRPVPGFRENSLDARIERFLLHLLPDQPFERVNWSFMAGNRLDTSLEAFPDWGKERYEVTEANAGEKVHLRVETQKLIRLPETYVILFTIHTHLLSLADLCKSKNKGRQVLSILESLPDRVADYKGITPYKHPVLAYIKGELHE</sequence>
<reference evidence="1 2" key="1">
    <citation type="submission" date="2018-10" db="EMBL/GenBank/DDBJ databases">
        <title>Bacillus Keqinensis sp. nov., a moderately halophilic bacterium isolated from a saline-alkaline lake.</title>
        <authorList>
            <person name="Wang H."/>
        </authorList>
    </citation>
    <scope>NUCLEOTIDE SEQUENCE [LARGE SCALE GENOMIC DNA]</scope>
    <source>
        <strain evidence="1 2">KQ-3</strain>
    </source>
</reference>
<dbReference type="Pfam" id="PF11927">
    <property type="entry name" value="HODM_asu-like"/>
    <property type="match status" value="1"/>
</dbReference>